<proteinExistence type="predicted"/>
<dbReference type="Proteomes" id="UP000008177">
    <property type="component" value="Unplaced contigs"/>
</dbReference>
<dbReference type="HOGENOM" id="CLU_721583_0_0_1"/>
<feature type="domain" description="Reverse transcriptase" evidence="1">
    <location>
        <begin position="119"/>
        <end position="383"/>
    </location>
</feature>
<dbReference type="InterPro" id="IPR000477">
    <property type="entry name" value="RT_dom"/>
</dbReference>
<dbReference type="InParanoid" id="G2YT24"/>
<evidence type="ECO:0000259" key="1">
    <source>
        <dbReference type="PROSITE" id="PS50878"/>
    </source>
</evidence>
<dbReference type="EMBL" id="FQ790352">
    <property type="protein sequence ID" value="CCD54928.1"/>
    <property type="molecule type" value="Genomic_DNA"/>
</dbReference>
<accession>G2YT24</accession>
<gene>
    <name evidence="2" type="ORF">BofuT4_P162170.1</name>
</gene>
<dbReference type="InterPro" id="IPR043502">
    <property type="entry name" value="DNA/RNA_pol_sf"/>
</dbReference>
<dbReference type="STRING" id="999810.G2YT24"/>
<evidence type="ECO:0000313" key="2">
    <source>
        <dbReference type="EMBL" id="CCD54928.1"/>
    </source>
</evidence>
<dbReference type="PANTHER" id="PTHR33481:SF1">
    <property type="entry name" value="ENDONUCLEASE_EXONUCLEASE_PHOSPHATASE DOMAIN-CONTAINING PROTEIN-RELATED"/>
    <property type="match status" value="1"/>
</dbReference>
<protein>
    <recommendedName>
        <fullName evidence="1">Reverse transcriptase domain-containing protein</fullName>
    </recommendedName>
</protein>
<reference evidence="3" key="1">
    <citation type="journal article" date="2011" name="PLoS Genet.">
        <title>Genomic analysis of the necrotrophic fungal pathogens Sclerotinia sclerotiorum and Botrytis cinerea.</title>
        <authorList>
            <person name="Amselem J."/>
            <person name="Cuomo C.A."/>
            <person name="van Kan J.A."/>
            <person name="Viaud M."/>
            <person name="Benito E.P."/>
            <person name="Couloux A."/>
            <person name="Coutinho P.M."/>
            <person name="de Vries R.P."/>
            <person name="Dyer P.S."/>
            <person name="Fillinger S."/>
            <person name="Fournier E."/>
            <person name="Gout L."/>
            <person name="Hahn M."/>
            <person name="Kohn L."/>
            <person name="Lapalu N."/>
            <person name="Plummer K.M."/>
            <person name="Pradier J.M."/>
            <person name="Quevillon E."/>
            <person name="Sharon A."/>
            <person name="Simon A."/>
            <person name="ten Have A."/>
            <person name="Tudzynski B."/>
            <person name="Tudzynski P."/>
            <person name="Wincker P."/>
            <person name="Andrew M."/>
            <person name="Anthouard V."/>
            <person name="Beever R.E."/>
            <person name="Beffa R."/>
            <person name="Benoit I."/>
            <person name="Bouzid O."/>
            <person name="Brault B."/>
            <person name="Chen Z."/>
            <person name="Choquer M."/>
            <person name="Collemare J."/>
            <person name="Cotton P."/>
            <person name="Danchin E.G."/>
            <person name="Da Silva C."/>
            <person name="Gautier A."/>
            <person name="Giraud C."/>
            <person name="Giraud T."/>
            <person name="Gonzalez C."/>
            <person name="Grossetete S."/>
            <person name="Guldener U."/>
            <person name="Henrissat B."/>
            <person name="Howlett B.J."/>
            <person name="Kodira C."/>
            <person name="Kretschmer M."/>
            <person name="Lappartient A."/>
            <person name="Leroch M."/>
            <person name="Levis C."/>
            <person name="Mauceli E."/>
            <person name="Neuveglise C."/>
            <person name="Oeser B."/>
            <person name="Pearson M."/>
            <person name="Poulain J."/>
            <person name="Poussereau N."/>
            <person name="Quesneville H."/>
            <person name="Rascle C."/>
            <person name="Schumacher J."/>
            <person name="Segurens B."/>
            <person name="Sexton A."/>
            <person name="Silva E."/>
            <person name="Sirven C."/>
            <person name="Soanes D.M."/>
            <person name="Talbot N.J."/>
            <person name="Templeton M."/>
            <person name="Yandava C."/>
            <person name="Yarden O."/>
            <person name="Zeng Q."/>
            <person name="Rollins J.A."/>
            <person name="Lebrun M.H."/>
            <person name="Dickman M."/>
        </authorList>
    </citation>
    <scope>NUCLEOTIDE SEQUENCE [LARGE SCALE GENOMIC DNA]</scope>
    <source>
        <strain evidence="3">T4</strain>
    </source>
</reference>
<dbReference type="PROSITE" id="PS50878">
    <property type="entry name" value="RT_POL"/>
    <property type="match status" value="1"/>
</dbReference>
<dbReference type="PANTHER" id="PTHR33481">
    <property type="entry name" value="REVERSE TRANSCRIPTASE"/>
    <property type="match status" value="1"/>
</dbReference>
<name>G2YT24_BOTF4</name>
<dbReference type="AlphaFoldDB" id="G2YT24"/>
<dbReference type="Pfam" id="PF00078">
    <property type="entry name" value="RVT_1"/>
    <property type="match status" value="1"/>
</dbReference>
<dbReference type="CDD" id="cd01650">
    <property type="entry name" value="RT_nLTR_like"/>
    <property type="match status" value="1"/>
</dbReference>
<organism evidence="2 3">
    <name type="scientific">Botryotinia fuckeliana (strain T4)</name>
    <name type="common">Noble rot fungus</name>
    <name type="synonym">Botrytis cinerea</name>
    <dbReference type="NCBI Taxonomy" id="999810"/>
    <lineage>
        <taxon>Eukaryota</taxon>
        <taxon>Fungi</taxon>
        <taxon>Dikarya</taxon>
        <taxon>Ascomycota</taxon>
        <taxon>Pezizomycotina</taxon>
        <taxon>Leotiomycetes</taxon>
        <taxon>Helotiales</taxon>
        <taxon>Sclerotiniaceae</taxon>
        <taxon>Botrytis</taxon>
    </lineage>
</organism>
<evidence type="ECO:0000313" key="3">
    <source>
        <dbReference type="Proteomes" id="UP000008177"/>
    </source>
</evidence>
<dbReference type="SUPFAM" id="SSF56672">
    <property type="entry name" value="DNA/RNA polymerases"/>
    <property type="match status" value="1"/>
</dbReference>
<sequence>MATPSVIDLNLATSLITQQIEDCFKIIYTLSKNSCFQATKSARKNHWNAFLEGEDNQAIFKAILYTKDSRVEKIPNIKGKDGAMKMAYEGKCAAFRETLFPPPPTTSKPCWNVFSKVLNLGYHPKCWEQATGAILKKLFKPDYSIPKAYRVIALLNCLGKVSERVVAQRLGYLAETTNLLHNSQIRGRLKKSAIDTSLLLTSEVEQNKRIGRKATALFLDFKGAFDHVSKNRLLSIMKKLLLLVNLIAWVASFLNKRLIKLSFDGQSEEFHSINVGIPQGNPISPILFLIYIRDLFHINTVKFLSYIDDISFIVSSSALKKNIPILERAAKQLYDLGAENTIEFDLEKTELMHFTTSHTATSSNTSTSEMPKPKPHFLKWLDW</sequence>